<keyword evidence="4" id="KW-1185">Reference proteome</keyword>
<dbReference type="SUPFAM" id="SSF53756">
    <property type="entry name" value="UDP-Glycosyltransferase/glycogen phosphorylase"/>
    <property type="match status" value="1"/>
</dbReference>
<dbReference type="CDD" id="cd03809">
    <property type="entry name" value="GT4_MtfB-like"/>
    <property type="match status" value="1"/>
</dbReference>
<accession>A0A7K1SG66</accession>
<proteinExistence type="predicted"/>
<dbReference type="AlphaFoldDB" id="A0A7K1SG66"/>
<dbReference type="PANTHER" id="PTHR46401:SF2">
    <property type="entry name" value="GLYCOSYLTRANSFERASE WBBK-RELATED"/>
    <property type="match status" value="1"/>
</dbReference>
<comment type="caution">
    <text evidence="3">The sequence shown here is derived from an EMBL/GenBank/DDBJ whole genome shotgun (WGS) entry which is preliminary data.</text>
</comment>
<reference evidence="3 4" key="1">
    <citation type="submission" date="2019-12" db="EMBL/GenBank/DDBJ databases">
        <title>Spirosoma sp. HMF4905 genome sequencing and assembly.</title>
        <authorList>
            <person name="Kang H."/>
            <person name="Cha I."/>
            <person name="Kim H."/>
            <person name="Joh K."/>
        </authorList>
    </citation>
    <scope>NUCLEOTIDE SEQUENCE [LARGE SCALE GENOMIC DNA]</scope>
    <source>
        <strain evidence="3 4">HMF4905</strain>
    </source>
</reference>
<dbReference type="InterPro" id="IPR001296">
    <property type="entry name" value="Glyco_trans_1"/>
</dbReference>
<dbReference type="EMBL" id="WPIN01000008">
    <property type="protein sequence ID" value="MVM32807.1"/>
    <property type="molecule type" value="Genomic_DNA"/>
</dbReference>
<dbReference type="FunFam" id="3.40.50.2000:FF:000119">
    <property type="entry name" value="Glycosyl transferase group 1"/>
    <property type="match status" value="1"/>
</dbReference>
<evidence type="ECO:0000259" key="2">
    <source>
        <dbReference type="Pfam" id="PF00534"/>
    </source>
</evidence>
<dbReference type="Pfam" id="PF00534">
    <property type="entry name" value="Glycos_transf_1"/>
    <property type="match status" value="1"/>
</dbReference>
<dbReference type="Gene3D" id="3.40.50.2000">
    <property type="entry name" value="Glycogen Phosphorylase B"/>
    <property type="match status" value="1"/>
</dbReference>
<organism evidence="3 4">
    <name type="scientific">Spirosoma arboris</name>
    <dbReference type="NCBI Taxonomy" id="2682092"/>
    <lineage>
        <taxon>Bacteria</taxon>
        <taxon>Pseudomonadati</taxon>
        <taxon>Bacteroidota</taxon>
        <taxon>Cytophagia</taxon>
        <taxon>Cytophagales</taxon>
        <taxon>Cytophagaceae</taxon>
        <taxon>Spirosoma</taxon>
    </lineage>
</organism>
<dbReference type="RefSeq" id="WP_157587513.1">
    <property type="nucleotide sequence ID" value="NZ_WPIN01000008.1"/>
</dbReference>
<evidence type="ECO:0000256" key="1">
    <source>
        <dbReference type="ARBA" id="ARBA00022679"/>
    </source>
</evidence>
<sequence>MNIILDASPLGIGFYHRQARTGISRVIEQLISGMHRSPEVNLLLAAPTHIAETMRYAQSVFDDKAPTFANKPREQYLARLENHLLGYFSPDGKPTKVIRELTYRTRRAVGHDVSAFNVASLPKQTLYHATFFPIPETIRQSRALPMVQSIYDIIPILHPEWFTSGEQTVKQVLATLPPDAWVTTISQATKDDFCAYTGFDPNRVVPILLAASPTLFYPVTDHARQQTVKQKLGISDKPYLLSLATLEPRKNIAHLIRSFGQLVDERALPSDVQLVLVGTKGWKFDEIMAEASKSPALASRLVFTGFVPDEDLAPLYSGAMAFIYPSLYEGFGLPPLEAMQCGLPVITSTIPAISEVVGKAAIQVSPTNTDDLCQAIITLAKSPSIRAELSEKGLKQASLFGWDKFNAEHITLYKTILNGQ</sequence>
<gene>
    <name evidence="3" type="ORF">GO755_22390</name>
</gene>
<dbReference type="GO" id="GO:0016757">
    <property type="term" value="F:glycosyltransferase activity"/>
    <property type="evidence" value="ECO:0007669"/>
    <property type="project" value="InterPro"/>
</dbReference>
<keyword evidence="1 3" id="KW-0808">Transferase</keyword>
<evidence type="ECO:0000313" key="4">
    <source>
        <dbReference type="Proteomes" id="UP000436006"/>
    </source>
</evidence>
<protein>
    <submittedName>
        <fullName evidence="3">Glycosyltransferase</fullName>
    </submittedName>
</protein>
<dbReference type="Proteomes" id="UP000436006">
    <property type="component" value="Unassembled WGS sequence"/>
</dbReference>
<dbReference type="GO" id="GO:0009103">
    <property type="term" value="P:lipopolysaccharide biosynthetic process"/>
    <property type="evidence" value="ECO:0007669"/>
    <property type="project" value="TreeGrafter"/>
</dbReference>
<dbReference type="PANTHER" id="PTHR46401">
    <property type="entry name" value="GLYCOSYLTRANSFERASE WBBK-RELATED"/>
    <property type="match status" value="1"/>
</dbReference>
<name>A0A7K1SG66_9BACT</name>
<evidence type="ECO:0000313" key="3">
    <source>
        <dbReference type="EMBL" id="MVM32807.1"/>
    </source>
</evidence>
<feature type="domain" description="Glycosyl transferase family 1" evidence="2">
    <location>
        <begin position="226"/>
        <end position="395"/>
    </location>
</feature>